<evidence type="ECO:0000256" key="13">
    <source>
        <dbReference type="ARBA" id="ARBA00023242"/>
    </source>
</evidence>
<reference evidence="16" key="1">
    <citation type="journal article" date="2020" name="Nat. Commun.">
        <title>Large-scale genome sequencing of mycorrhizal fungi provides insights into the early evolution of symbiotic traits.</title>
        <authorList>
            <person name="Miyauchi S."/>
            <person name="Kiss E."/>
            <person name="Kuo A."/>
            <person name="Drula E."/>
            <person name="Kohler A."/>
            <person name="Sanchez-Garcia M."/>
            <person name="Morin E."/>
            <person name="Andreopoulos B."/>
            <person name="Barry K.W."/>
            <person name="Bonito G."/>
            <person name="Buee M."/>
            <person name="Carver A."/>
            <person name="Chen C."/>
            <person name="Cichocki N."/>
            <person name="Clum A."/>
            <person name="Culley D."/>
            <person name="Crous P.W."/>
            <person name="Fauchery L."/>
            <person name="Girlanda M."/>
            <person name="Hayes R.D."/>
            <person name="Keri Z."/>
            <person name="LaButti K."/>
            <person name="Lipzen A."/>
            <person name="Lombard V."/>
            <person name="Magnuson J."/>
            <person name="Maillard F."/>
            <person name="Murat C."/>
            <person name="Nolan M."/>
            <person name="Ohm R.A."/>
            <person name="Pangilinan J."/>
            <person name="Pereira M.F."/>
            <person name="Perotto S."/>
            <person name="Peter M."/>
            <person name="Pfister S."/>
            <person name="Riley R."/>
            <person name="Sitrit Y."/>
            <person name="Stielow J.B."/>
            <person name="Szollosi G."/>
            <person name="Zifcakova L."/>
            <person name="Stursova M."/>
            <person name="Spatafora J.W."/>
            <person name="Tedersoo L."/>
            <person name="Vaario L.M."/>
            <person name="Yamada A."/>
            <person name="Yan M."/>
            <person name="Wang P."/>
            <person name="Xu J."/>
            <person name="Bruns T."/>
            <person name="Baldrian P."/>
            <person name="Vilgalys R."/>
            <person name="Dunand C."/>
            <person name="Henrissat B."/>
            <person name="Grigoriev I.V."/>
            <person name="Hibbett D."/>
            <person name="Nagy L.G."/>
            <person name="Martin F.M."/>
        </authorList>
    </citation>
    <scope>NUCLEOTIDE SEQUENCE</scope>
    <source>
        <strain evidence="16">UP504</strain>
    </source>
</reference>
<evidence type="ECO:0000256" key="12">
    <source>
        <dbReference type="ARBA" id="ARBA00023163"/>
    </source>
</evidence>
<dbReference type="GO" id="GO:0005634">
    <property type="term" value="C:nucleus"/>
    <property type="evidence" value="ECO:0007669"/>
    <property type="project" value="UniProtKB-SubCell"/>
</dbReference>
<evidence type="ECO:0000256" key="2">
    <source>
        <dbReference type="ARBA" id="ARBA00004123"/>
    </source>
</evidence>
<dbReference type="SUPFAM" id="SSF52467">
    <property type="entry name" value="DHS-like NAD/FAD-binding domain"/>
    <property type="match status" value="1"/>
</dbReference>
<dbReference type="GO" id="GO:0046872">
    <property type="term" value="F:metal ion binding"/>
    <property type="evidence" value="ECO:0007669"/>
    <property type="project" value="UniProtKB-KW"/>
</dbReference>
<sequence>MSSSSLSSYPEPSDTVQTFSGIDSDILRADYYDGPFASKPDYAAVRYLKDHSAEKWLRKYDPAWDGTVKLAPTSSDMEEQMAVRLLRKTMHRLRMDREKLAKYNTIDDAVDIIKRSRKIMVLTGAGISVSCGIPDFRSPQGLYARLQAEGKYELDDPQQMFDIEYFKVYPEVFYNLVTMQLIRKRNIPIERYSLTVPSFCELLRNYTQNIDNIEGIVGVKRVFQCHGSFATASCIVCHNKVPGSDIKDDIYAHTIPYCVPCTKRTAGLRKDRMKMKGKRKSAWDHEDEDGSDDTLRHIMKARSPGPLMRRMGMLSGLPHQPDITFFGEKLASDFDELFLQDIRGDDFDCLLIIGTSLEVAPVADIVYRVPHSIPQILINKTPVVHARPDIVLLGDADEIVHYICTRLDWSLQLIPSPKEEPLGKLEEPRRIGDSHVWMFRGAEPGSLLKPSLGSISSSSSLSSLSSVASPSKLQLHKGWIGHGSKRARYG</sequence>
<evidence type="ECO:0000256" key="3">
    <source>
        <dbReference type="ARBA" id="ARBA00004173"/>
    </source>
</evidence>
<dbReference type="Pfam" id="PF02146">
    <property type="entry name" value="SIR2"/>
    <property type="match status" value="1"/>
</dbReference>
<keyword evidence="7" id="KW-0479">Metal-binding</keyword>
<keyword evidence="12" id="KW-0804">Transcription</keyword>
<proteinExistence type="inferred from homology"/>
<evidence type="ECO:0000313" key="17">
    <source>
        <dbReference type="Proteomes" id="UP000886523"/>
    </source>
</evidence>
<keyword evidence="13" id="KW-0539">Nucleus</keyword>
<dbReference type="InterPro" id="IPR003000">
    <property type="entry name" value="Sirtuin"/>
</dbReference>
<evidence type="ECO:0000256" key="6">
    <source>
        <dbReference type="ARBA" id="ARBA00022679"/>
    </source>
</evidence>
<dbReference type="Proteomes" id="UP000886523">
    <property type="component" value="Unassembled WGS sequence"/>
</dbReference>
<dbReference type="PROSITE" id="PS50305">
    <property type="entry name" value="SIRTUIN"/>
    <property type="match status" value="1"/>
</dbReference>
<dbReference type="OrthoDB" id="420264at2759"/>
<dbReference type="AlphaFoldDB" id="A0A9P6DU79"/>
<keyword evidence="10" id="KW-0520">NAD</keyword>
<evidence type="ECO:0000313" key="16">
    <source>
        <dbReference type="EMBL" id="KAF9511359.1"/>
    </source>
</evidence>
<evidence type="ECO:0000256" key="11">
    <source>
        <dbReference type="ARBA" id="ARBA00023128"/>
    </source>
</evidence>
<dbReference type="GO" id="GO:0070403">
    <property type="term" value="F:NAD+ binding"/>
    <property type="evidence" value="ECO:0007669"/>
    <property type="project" value="InterPro"/>
</dbReference>
<name>A0A9P6DU79_9AGAM</name>
<dbReference type="InterPro" id="IPR007654">
    <property type="entry name" value="NAD-dep_histone_deAcase_SIR2_N"/>
</dbReference>
<evidence type="ECO:0000256" key="9">
    <source>
        <dbReference type="ARBA" id="ARBA00023015"/>
    </source>
</evidence>
<evidence type="ECO:0000256" key="14">
    <source>
        <dbReference type="PROSITE-ProRule" id="PRU00236"/>
    </source>
</evidence>
<keyword evidence="8" id="KW-0862">Zinc</keyword>
<dbReference type="InterPro" id="IPR050134">
    <property type="entry name" value="NAD-dep_sirtuin_deacylases"/>
</dbReference>
<comment type="similarity">
    <text evidence="4">Belongs to the sirtuin family. Class I subfamily.</text>
</comment>
<evidence type="ECO:0000256" key="5">
    <source>
        <dbReference type="ARBA" id="ARBA00022491"/>
    </source>
</evidence>
<evidence type="ECO:0000256" key="4">
    <source>
        <dbReference type="ARBA" id="ARBA00006924"/>
    </source>
</evidence>
<keyword evidence="9" id="KW-0805">Transcription regulation</keyword>
<evidence type="ECO:0000256" key="10">
    <source>
        <dbReference type="ARBA" id="ARBA00023027"/>
    </source>
</evidence>
<dbReference type="InterPro" id="IPR026591">
    <property type="entry name" value="Sirtuin_cat_small_dom_sf"/>
</dbReference>
<comment type="subcellular location">
    <subcellularLocation>
        <location evidence="3">Mitochondrion</location>
    </subcellularLocation>
    <subcellularLocation>
        <location evidence="2">Nucleus</location>
    </subcellularLocation>
</comment>
<organism evidence="16 17">
    <name type="scientific">Hydnum rufescens UP504</name>
    <dbReference type="NCBI Taxonomy" id="1448309"/>
    <lineage>
        <taxon>Eukaryota</taxon>
        <taxon>Fungi</taxon>
        <taxon>Dikarya</taxon>
        <taxon>Basidiomycota</taxon>
        <taxon>Agaricomycotina</taxon>
        <taxon>Agaricomycetes</taxon>
        <taxon>Cantharellales</taxon>
        <taxon>Hydnaceae</taxon>
        <taxon>Hydnum</taxon>
    </lineage>
</organism>
<evidence type="ECO:0000259" key="15">
    <source>
        <dbReference type="PROSITE" id="PS50305"/>
    </source>
</evidence>
<evidence type="ECO:0000256" key="1">
    <source>
        <dbReference type="ARBA" id="ARBA00001947"/>
    </source>
</evidence>
<dbReference type="GO" id="GO:0046970">
    <property type="term" value="F:histone H4K16 deacetylase activity, NAD-dependent"/>
    <property type="evidence" value="ECO:0007669"/>
    <property type="project" value="TreeGrafter"/>
</dbReference>
<dbReference type="InterPro" id="IPR029035">
    <property type="entry name" value="DHS-like_NAD/FAD-binding_dom"/>
</dbReference>
<dbReference type="EMBL" id="MU129001">
    <property type="protein sequence ID" value="KAF9511359.1"/>
    <property type="molecule type" value="Genomic_DNA"/>
</dbReference>
<protein>
    <recommendedName>
        <fullName evidence="15">Deacetylase sirtuin-type domain-containing protein</fullName>
    </recommendedName>
</protein>
<keyword evidence="6" id="KW-0808">Transferase</keyword>
<keyword evidence="5" id="KW-0678">Repressor</keyword>
<keyword evidence="17" id="KW-1185">Reference proteome</keyword>
<comment type="cofactor">
    <cofactor evidence="1">
        <name>Zn(2+)</name>
        <dbReference type="ChEBI" id="CHEBI:29105"/>
    </cofactor>
</comment>
<dbReference type="Pfam" id="PF04574">
    <property type="entry name" value="DUF592"/>
    <property type="match status" value="1"/>
</dbReference>
<accession>A0A9P6DU79</accession>
<keyword evidence="11" id="KW-0496">Mitochondrion</keyword>
<dbReference type="Gene3D" id="3.40.50.1220">
    <property type="entry name" value="TPP-binding domain"/>
    <property type="match status" value="1"/>
</dbReference>
<dbReference type="PANTHER" id="PTHR11085">
    <property type="entry name" value="NAD-DEPENDENT PROTEIN DEACYLASE SIRTUIN-5, MITOCHONDRIAL-RELATED"/>
    <property type="match status" value="1"/>
</dbReference>
<comment type="caution">
    <text evidence="16">The sequence shown here is derived from an EMBL/GenBank/DDBJ whole genome shotgun (WGS) entry which is preliminary data.</text>
</comment>
<feature type="domain" description="Deacetylase sirtuin-type" evidence="15">
    <location>
        <begin position="99"/>
        <end position="410"/>
    </location>
</feature>
<comment type="caution">
    <text evidence="14">Lacks conserved residue(s) required for the propagation of feature annotation.</text>
</comment>
<evidence type="ECO:0000256" key="7">
    <source>
        <dbReference type="ARBA" id="ARBA00022723"/>
    </source>
</evidence>
<gene>
    <name evidence="16" type="ORF">BS47DRAFT_1395157</name>
</gene>
<dbReference type="GO" id="GO:0005739">
    <property type="term" value="C:mitochondrion"/>
    <property type="evidence" value="ECO:0007669"/>
    <property type="project" value="UniProtKB-SubCell"/>
</dbReference>
<evidence type="ECO:0000256" key="8">
    <source>
        <dbReference type="ARBA" id="ARBA00022833"/>
    </source>
</evidence>
<dbReference type="Gene3D" id="3.30.1600.10">
    <property type="entry name" value="SIR2/SIRT2 'Small Domain"/>
    <property type="match status" value="1"/>
</dbReference>
<dbReference type="PANTHER" id="PTHR11085:SF9">
    <property type="entry name" value="NAD-DEPENDENT PROTEIN DEACETYLASE SIRTUIN-1"/>
    <property type="match status" value="1"/>
</dbReference>
<dbReference type="InterPro" id="IPR026590">
    <property type="entry name" value="Ssirtuin_cat_dom"/>
</dbReference>